<dbReference type="RefSeq" id="WP_128094001.1">
    <property type="nucleotide sequence ID" value="NZ_JBHEEN010000006.1"/>
</dbReference>
<accession>A0A643EXW1</accession>
<comment type="caution">
    <text evidence="1">The sequence shown here is derived from an EMBL/GenBank/DDBJ whole genome shotgun (WGS) entry which is preliminary data.</text>
</comment>
<organism evidence="1">
    <name type="scientific">Brucella pituitosa</name>
    <dbReference type="NCBI Taxonomy" id="571256"/>
    <lineage>
        <taxon>Bacteria</taxon>
        <taxon>Pseudomonadati</taxon>
        <taxon>Pseudomonadota</taxon>
        <taxon>Alphaproteobacteria</taxon>
        <taxon>Hyphomicrobiales</taxon>
        <taxon>Brucellaceae</taxon>
        <taxon>Brucella/Ochrobactrum group</taxon>
        <taxon>Brucella</taxon>
    </lineage>
</organism>
<sequence>MIGYLSAPLAGQVHSLRLTVAGYIDTDSNVDGGIAGLWDRLANETYQLAEVRRVLSVSLVGGGMRPSKSERLLTAHYGPSMARRVRDLCRALIAVCISAPDGSISEEKKGKSDPDFSSADIYQTAGAIGLKPADLSDMTMWQFNQYLEGWNTAQGGGADVAPPDQDELAELMQRYG</sequence>
<reference evidence="1" key="1">
    <citation type="submission" date="2019-09" db="EMBL/GenBank/DDBJ databases">
        <title>Draft genome sequences of 48 bacterial type strains from the CCUG.</title>
        <authorList>
            <person name="Tunovic T."/>
            <person name="Pineiro-Iglesias B."/>
            <person name="Unosson C."/>
            <person name="Inganas E."/>
            <person name="Ohlen M."/>
            <person name="Cardew S."/>
            <person name="Jensie-Markopoulos S."/>
            <person name="Salva-Serra F."/>
            <person name="Jaen-Luchoro D."/>
            <person name="Karlsson R."/>
            <person name="Svensson-Stadler L."/>
            <person name="Chun J."/>
            <person name="Moore E."/>
        </authorList>
    </citation>
    <scope>NUCLEOTIDE SEQUENCE</scope>
    <source>
        <strain evidence="1">CCUG 50899</strain>
    </source>
</reference>
<dbReference type="EMBL" id="VZPE01000006">
    <property type="protein sequence ID" value="KAB0570578.1"/>
    <property type="molecule type" value="Genomic_DNA"/>
</dbReference>
<dbReference type="AlphaFoldDB" id="A0A643EXW1"/>
<name>A0A643EXW1_9HYPH</name>
<proteinExistence type="predicted"/>
<protein>
    <submittedName>
        <fullName evidence="1">Gene transfer agent family protein</fullName>
    </submittedName>
</protein>
<gene>
    <name evidence="1" type="ORF">F7Q93_15165</name>
</gene>
<evidence type="ECO:0000313" key="1">
    <source>
        <dbReference type="EMBL" id="KAB0570578.1"/>
    </source>
</evidence>
<dbReference type="InterPro" id="IPR021791">
    <property type="entry name" value="Phage_TAC_11"/>
</dbReference>
<dbReference type="Pfam" id="PF11836">
    <property type="entry name" value="Phage_TAC_11"/>
    <property type="match status" value="1"/>
</dbReference>